<evidence type="ECO:0000256" key="3">
    <source>
        <dbReference type="ARBA" id="ARBA00023015"/>
    </source>
</evidence>
<evidence type="ECO:0000256" key="2">
    <source>
        <dbReference type="ARBA" id="ARBA00007688"/>
    </source>
</evidence>
<dbReference type="Gene3D" id="1.25.40.770">
    <property type="entry name" value="TAF6, C-terminal HEAT repeat domain"/>
    <property type="match status" value="1"/>
</dbReference>
<evidence type="ECO:0000256" key="4">
    <source>
        <dbReference type="ARBA" id="ARBA00023163"/>
    </source>
</evidence>
<dbReference type="PANTHER" id="PTHR10221:SF9">
    <property type="entry name" value="TRANSCRIPTION INITIATION FACTOR TFIID SUBUNIT 6"/>
    <property type="match status" value="1"/>
</dbReference>
<evidence type="ECO:0000256" key="1">
    <source>
        <dbReference type="ARBA" id="ARBA00004123"/>
    </source>
</evidence>
<feature type="domain" description="TAF6 C-terminal HEAT repeat" evidence="6">
    <location>
        <begin position="17"/>
        <end position="92"/>
    </location>
</feature>
<keyword evidence="3" id="KW-0805">Transcription regulation</keyword>
<dbReference type="CDD" id="cd08050">
    <property type="entry name" value="TAF6C"/>
    <property type="match status" value="1"/>
</dbReference>
<keyword evidence="4" id="KW-0804">Transcription</keyword>
<reference evidence="7" key="2">
    <citation type="submission" date="2020-11" db="EMBL/GenBank/DDBJ databases">
        <authorList>
            <person name="Cecchin M."/>
            <person name="Marcolungo L."/>
            <person name="Rossato M."/>
            <person name="Girolomoni L."/>
            <person name="Cosentino E."/>
            <person name="Cuine S."/>
            <person name="Li-Beisson Y."/>
            <person name="Delledonne M."/>
            <person name="Ballottari M."/>
        </authorList>
    </citation>
    <scope>NUCLEOTIDE SEQUENCE</scope>
    <source>
        <strain evidence="7">211/11P</strain>
        <tissue evidence="7">Whole cell</tissue>
    </source>
</reference>
<dbReference type="InterPro" id="IPR046344">
    <property type="entry name" value="TAF6_C_sf"/>
</dbReference>
<sequence length="96" mass="10428">MVRRALQQPYGGADGLQAQAVCATLATDPGLQPLLPYLVPMLADEVGRRLVHAGHLQLMLSATHALLRNPHLRLVPYIHHVLPAVLSCLLARISVE</sequence>
<dbReference type="InterPro" id="IPR011442">
    <property type="entry name" value="TAF6_C"/>
</dbReference>
<dbReference type="GO" id="GO:0016251">
    <property type="term" value="F:RNA polymerase II general transcription initiation factor activity"/>
    <property type="evidence" value="ECO:0007669"/>
    <property type="project" value="InterPro"/>
</dbReference>
<dbReference type="Pfam" id="PF07571">
    <property type="entry name" value="TAF6_C"/>
    <property type="match status" value="1"/>
</dbReference>
<organism evidence="7 8">
    <name type="scientific">Chlorella vulgaris</name>
    <name type="common">Green alga</name>
    <dbReference type="NCBI Taxonomy" id="3077"/>
    <lineage>
        <taxon>Eukaryota</taxon>
        <taxon>Viridiplantae</taxon>
        <taxon>Chlorophyta</taxon>
        <taxon>core chlorophytes</taxon>
        <taxon>Trebouxiophyceae</taxon>
        <taxon>Chlorellales</taxon>
        <taxon>Chlorellaceae</taxon>
        <taxon>Chlorella clade</taxon>
        <taxon>Chlorella</taxon>
    </lineage>
</organism>
<dbReference type="GO" id="GO:0051123">
    <property type="term" value="P:RNA polymerase II preinitiation complex assembly"/>
    <property type="evidence" value="ECO:0007669"/>
    <property type="project" value="TreeGrafter"/>
</dbReference>
<comment type="subcellular location">
    <subcellularLocation>
        <location evidence="1">Nucleus</location>
    </subcellularLocation>
</comment>
<keyword evidence="5" id="KW-0539">Nucleus</keyword>
<dbReference type="OrthoDB" id="511252at2759"/>
<protein>
    <recommendedName>
        <fullName evidence="6">TAF6 C-terminal HEAT repeat domain-containing protein</fullName>
    </recommendedName>
</protein>
<dbReference type="AlphaFoldDB" id="A0A9D4YZV2"/>
<dbReference type="EMBL" id="SIDB01000003">
    <property type="protein sequence ID" value="KAI3434515.1"/>
    <property type="molecule type" value="Genomic_DNA"/>
</dbReference>
<name>A0A9D4YZV2_CHLVU</name>
<keyword evidence="8" id="KW-1185">Reference proteome</keyword>
<dbReference type="Proteomes" id="UP001055712">
    <property type="component" value="Unassembled WGS sequence"/>
</dbReference>
<dbReference type="GO" id="GO:0046695">
    <property type="term" value="C:SLIK (SAGA-like) complex"/>
    <property type="evidence" value="ECO:0007669"/>
    <property type="project" value="InterPro"/>
</dbReference>
<evidence type="ECO:0000256" key="5">
    <source>
        <dbReference type="ARBA" id="ARBA00023242"/>
    </source>
</evidence>
<dbReference type="GO" id="GO:0005669">
    <property type="term" value="C:transcription factor TFIID complex"/>
    <property type="evidence" value="ECO:0007669"/>
    <property type="project" value="InterPro"/>
</dbReference>
<comment type="caution">
    <text evidence="7">The sequence shown here is derived from an EMBL/GenBank/DDBJ whole genome shotgun (WGS) entry which is preliminary data.</text>
</comment>
<dbReference type="GO" id="GO:0000124">
    <property type="term" value="C:SAGA complex"/>
    <property type="evidence" value="ECO:0007669"/>
    <property type="project" value="InterPro"/>
</dbReference>
<accession>A0A9D4YZV2</accession>
<proteinExistence type="inferred from homology"/>
<dbReference type="InterPro" id="IPR037796">
    <property type="entry name" value="TAF6"/>
</dbReference>
<evidence type="ECO:0000259" key="6">
    <source>
        <dbReference type="Pfam" id="PF07571"/>
    </source>
</evidence>
<dbReference type="PANTHER" id="PTHR10221">
    <property type="entry name" value="TRANSCRIPTION INITIATION FACTOR TFIID SUBUNIT 6"/>
    <property type="match status" value="1"/>
</dbReference>
<dbReference type="GO" id="GO:0003713">
    <property type="term" value="F:transcription coactivator activity"/>
    <property type="evidence" value="ECO:0007669"/>
    <property type="project" value="TreeGrafter"/>
</dbReference>
<evidence type="ECO:0000313" key="8">
    <source>
        <dbReference type="Proteomes" id="UP001055712"/>
    </source>
</evidence>
<gene>
    <name evidence="7" type="ORF">D9Q98_002588</name>
</gene>
<evidence type="ECO:0000313" key="7">
    <source>
        <dbReference type="EMBL" id="KAI3434515.1"/>
    </source>
</evidence>
<comment type="similarity">
    <text evidence="2">Belongs to the TAF6 family.</text>
</comment>
<reference evidence="7" key="1">
    <citation type="journal article" date="2019" name="Plant J.">
        <title>Chlorella vulgaris genome assembly and annotation reveals the molecular basis for metabolic acclimation to high light conditions.</title>
        <authorList>
            <person name="Cecchin M."/>
            <person name="Marcolungo L."/>
            <person name="Rossato M."/>
            <person name="Girolomoni L."/>
            <person name="Cosentino E."/>
            <person name="Cuine S."/>
            <person name="Li-Beisson Y."/>
            <person name="Delledonne M."/>
            <person name="Ballottari M."/>
        </authorList>
    </citation>
    <scope>NUCLEOTIDE SEQUENCE</scope>
    <source>
        <strain evidence="7">211/11P</strain>
    </source>
</reference>